<dbReference type="GO" id="GO:0004312">
    <property type="term" value="F:fatty acid synthase activity"/>
    <property type="evidence" value="ECO:0007669"/>
    <property type="project" value="TreeGrafter"/>
</dbReference>
<dbReference type="InterPro" id="IPR016039">
    <property type="entry name" value="Thiolase-like"/>
</dbReference>
<dbReference type="SMART" id="SM00827">
    <property type="entry name" value="PKS_AT"/>
    <property type="match status" value="1"/>
</dbReference>
<dbReference type="PROSITE" id="PS51257">
    <property type="entry name" value="PROKAR_LIPOPROTEIN"/>
    <property type="match status" value="1"/>
</dbReference>
<comment type="similarity">
    <text evidence="1">Belongs to the thiolase-like superfamily. Beta-ketoacyl-ACP synthases family.</text>
</comment>
<evidence type="ECO:0000313" key="5">
    <source>
        <dbReference type="Proteomes" id="UP000316270"/>
    </source>
</evidence>
<dbReference type="GO" id="GO:0044550">
    <property type="term" value="P:secondary metabolite biosynthetic process"/>
    <property type="evidence" value="ECO:0007669"/>
    <property type="project" value="TreeGrafter"/>
</dbReference>
<proteinExistence type="inferred from homology"/>
<dbReference type="PANTHER" id="PTHR43775">
    <property type="entry name" value="FATTY ACID SYNTHASE"/>
    <property type="match status" value="1"/>
</dbReference>
<reference evidence="4 5" key="1">
    <citation type="submission" date="2019-07" db="EMBL/GenBank/DDBJ databases">
        <title>Finished genome of Venturia effusa.</title>
        <authorList>
            <person name="Young C.A."/>
            <person name="Cox M.P."/>
            <person name="Ganley A.R.D."/>
            <person name="David W.J."/>
        </authorList>
    </citation>
    <scope>NUCLEOTIDE SEQUENCE [LARGE SCALE GENOMIC DNA]</scope>
    <source>
        <strain evidence="5">albino</strain>
    </source>
</reference>
<feature type="region of interest" description="Disordered" evidence="2">
    <location>
        <begin position="359"/>
        <end position="380"/>
    </location>
</feature>
<dbReference type="AlphaFoldDB" id="A0A517LRC5"/>
<dbReference type="CDD" id="cd00833">
    <property type="entry name" value="PKS"/>
    <property type="match status" value="1"/>
</dbReference>
<dbReference type="InterPro" id="IPR001227">
    <property type="entry name" value="Ac_transferase_dom_sf"/>
</dbReference>
<evidence type="ECO:0000256" key="1">
    <source>
        <dbReference type="RuleBase" id="RU003694"/>
    </source>
</evidence>
<dbReference type="PROSITE" id="PS52004">
    <property type="entry name" value="KS3_2"/>
    <property type="match status" value="1"/>
</dbReference>
<dbReference type="InterPro" id="IPR014043">
    <property type="entry name" value="Acyl_transferase_dom"/>
</dbReference>
<dbReference type="InterPro" id="IPR014031">
    <property type="entry name" value="Ketoacyl_synth_C"/>
</dbReference>
<organism evidence="4 5">
    <name type="scientific">Venturia effusa</name>
    <dbReference type="NCBI Taxonomy" id="50376"/>
    <lineage>
        <taxon>Eukaryota</taxon>
        <taxon>Fungi</taxon>
        <taxon>Dikarya</taxon>
        <taxon>Ascomycota</taxon>
        <taxon>Pezizomycotina</taxon>
        <taxon>Dothideomycetes</taxon>
        <taxon>Pleosporomycetidae</taxon>
        <taxon>Venturiales</taxon>
        <taxon>Venturiaceae</taxon>
        <taxon>Venturia</taxon>
    </lineage>
</organism>
<keyword evidence="5" id="KW-1185">Reference proteome</keyword>
<dbReference type="PANTHER" id="PTHR43775:SF29">
    <property type="entry name" value="ASPERFURANONE POLYKETIDE SYNTHASE AFOG-RELATED"/>
    <property type="match status" value="1"/>
</dbReference>
<keyword evidence="1" id="KW-0808">Transferase</keyword>
<dbReference type="Pfam" id="PF02801">
    <property type="entry name" value="Ketoacyl-synt_C"/>
    <property type="match status" value="1"/>
</dbReference>
<name>A0A517LRC5_9PEZI</name>
<dbReference type="GO" id="GO:0006633">
    <property type="term" value="P:fatty acid biosynthetic process"/>
    <property type="evidence" value="ECO:0007669"/>
    <property type="project" value="TreeGrafter"/>
</dbReference>
<dbReference type="Gene3D" id="3.40.47.10">
    <property type="match status" value="2"/>
</dbReference>
<dbReference type="Proteomes" id="UP000316270">
    <property type="component" value="Chromosome 20"/>
</dbReference>
<dbReference type="InterPro" id="IPR016035">
    <property type="entry name" value="Acyl_Trfase/lysoPLipase"/>
</dbReference>
<dbReference type="InterPro" id="IPR014030">
    <property type="entry name" value="Ketoacyl_synth_N"/>
</dbReference>
<dbReference type="OrthoDB" id="329835at2759"/>
<accession>A0A517LRC5</accession>
<dbReference type="InterPro" id="IPR050091">
    <property type="entry name" value="PKS_NRPS_Biosynth_Enz"/>
</dbReference>
<evidence type="ECO:0000313" key="4">
    <source>
        <dbReference type="EMBL" id="QDS78194.1"/>
    </source>
</evidence>
<dbReference type="Gene3D" id="3.40.366.10">
    <property type="entry name" value="Malonyl-Coenzyme A Acyl Carrier Protein, domain 2"/>
    <property type="match status" value="2"/>
</dbReference>
<protein>
    <submittedName>
        <fullName evidence="4">Putative PKS-like protein biosynthetic cluster</fullName>
    </submittedName>
</protein>
<dbReference type="STRING" id="50376.A0A517LRC5"/>
<dbReference type="SMART" id="SM00825">
    <property type="entry name" value="PKS_KS"/>
    <property type="match status" value="1"/>
</dbReference>
<dbReference type="SUPFAM" id="SSF52151">
    <property type="entry name" value="FabD/lysophospholipase-like"/>
    <property type="match status" value="1"/>
</dbReference>
<sequence length="675" mass="74142">MKVSVETIRAERPEPDASFPIAIIGMSCKFSGGATYPEKLCELCEQGKSGWSEIPSTRFNYRAFHDENREKVGITIAQGGHFINEDIVKFDATFFNFSHEVASIMDPQIRLQLESVFEATENTVISLERLEGSNTSVFAGVLSDAGKCYAWDDRASGYGRGEGITTLILKPLTQAIADGDSIRAIIRGTAVNQDGKTPTITSPSAKAQEDVIRECYRRASLNPKDTPYVEAHMTGTMVGDPIEAKAISSIFTKDRTLGDSMIVGSIKINLGHMEATSGLAGVIKTVLAFERGVIPPSLNFDRPNPAIDLENWKLKPQGVPRRASVNNFGYGGTNAHAILEAFKPIDSQRHSLRQNGRFSNSFDEHGNPVPTLTDNTSDANNPVVAKSLDCHSEGKESEDSGRVTASSTEVSRIFLLSSKESDVTNRMRLDLARCIRARQVAAENVDLASLSYTLYARRSKFPWRFAISADSVDGLVTTLETIGNKPVMVRAPPLIGFVFNGQGAQWAAMGREMFVYEILSKAMAEADSILRFFGADWSLIDELHKDKTTSRVHHPSFSQPLRLSLQLALKYLSTLKRGGQAVIACINSHSSVTISGDESAIEEIEKQLKENGHFARKLKVQAAYHSHHMLPMADDNLRSLERSSSQNKPGITRCTAPQSLAVKSIILRNWELRTG</sequence>
<evidence type="ECO:0000259" key="3">
    <source>
        <dbReference type="PROSITE" id="PS52004"/>
    </source>
</evidence>
<feature type="compositionally biased region" description="Polar residues" evidence="2">
    <location>
        <begin position="370"/>
        <end position="380"/>
    </location>
</feature>
<evidence type="ECO:0000256" key="2">
    <source>
        <dbReference type="SAM" id="MobiDB-lite"/>
    </source>
</evidence>
<dbReference type="SUPFAM" id="SSF53901">
    <property type="entry name" value="Thiolase-like"/>
    <property type="match status" value="2"/>
</dbReference>
<dbReference type="Pfam" id="PF00109">
    <property type="entry name" value="ketoacyl-synt"/>
    <property type="match status" value="1"/>
</dbReference>
<feature type="domain" description="Ketosynthase family 3 (KS3)" evidence="3">
    <location>
        <begin position="18"/>
        <end position="341"/>
    </location>
</feature>
<dbReference type="EMBL" id="CP042204">
    <property type="protein sequence ID" value="QDS78194.1"/>
    <property type="molecule type" value="Genomic_DNA"/>
</dbReference>
<gene>
    <name evidence="4" type="ORF">FKW77_000334</name>
</gene>
<dbReference type="InterPro" id="IPR020841">
    <property type="entry name" value="PKS_Beta-ketoAc_synthase_dom"/>
</dbReference>